<feature type="non-terminal residue" evidence="3">
    <location>
        <position position="103"/>
    </location>
</feature>
<sequence length="103" mass="10997">GSSLKCYSCNTQLSNSKCQTQVDCKNEETCKTDVIRILGVSIISKGCDSSCEANYQDFSVGHRNISCCSSELCNTNAAGSVTCSHGIMAGIAASLLWTFLNNR</sequence>
<dbReference type="PANTHER" id="PTHR16983">
    <property type="entry name" value="UPAR/LY6 DOMAIN-CONTAINING PROTEIN"/>
    <property type="match status" value="1"/>
</dbReference>
<dbReference type="GO" id="GO:0005886">
    <property type="term" value="C:plasma membrane"/>
    <property type="evidence" value="ECO:0007669"/>
    <property type="project" value="TreeGrafter"/>
</dbReference>
<accession>A0A091JYH7</accession>
<evidence type="ECO:0000259" key="2">
    <source>
        <dbReference type="Pfam" id="PF00087"/>
    </source>
</evidence>
<evidence type="ECO:0000313" key="3">
    <source>
        <dbReference type="EMBL" id="KFP29161.1"/>
    </source>
</evidence>
<keyword evidence="1" id="KW-0732">Signal</keyword>
<dbReference type="PANTHER" id="PTHR16983:SF1">
    <property type="entry name" value="PROSTATE STEM CELL ANTIGEN"/>
    <property type="match status" value="1"/>
</dbReference>
<organism evidence="3 4">
    <name type="scientific">Colius striatus</name>
    <name type="common">Speckled mousebird</name>
    <dbReference type="NCBI Taxonomy" id="57412"/>
    <lineage>
        <taxon>Eukaryota</taxon>
        <taxon>Metazoa</taxon>
        <taxon>Chordata</taxon>
        <taxon>Craniata</taxon>
        <taxon>Vertebrata</taxon>
        <taxon>Euteleostomi</taxon>
        <taxon>Archelosauria</taxon>
        <taxon>Archosauria</taxon>
        <taxon>Dinosauria</taxon>
        <taxon>Saurischia</taxon>
        <taxon>Theropoda</taxon>
        <taxon>Coelurosauria</taxon>
        <taxon>Aves</taxon>
        <taxon>Neognathae</taxon>
        <taxon>Neoaves</taxon>
        <taxon>Telluraves</taxon>
        <taxon>Coraciimorphae</taxon>
        <taxon>Coliiformes</taxon>
        <taxon>Coliidae</taxon>
        <taxon>Colius</taxon>
    </lineage>
</organism>
<dbReference type="Pfam" id="PF00087">
    <property type="entry name" value="Toxin_TOLIP"/>
    <property type="match status" value="1"/>
</dbReference>
<dbReference type="GO" id="GO:0030154">
    <property type="term" value="P:cell differentiation"/>
    <property type="evidence" value="ECO:0007669"/>
    <property type="project" value="UniProtKB-ARBA"/>
</dbReference>
<dbReference type="SUPFAM" id="SSF57302">
    <property type="entry name" value="Snake toxin-like"/>
    <property type="match status" value="1"/>
</dbReference>
<dbReference type="InterPro" id="IPR051110">
    <property type="entry name" value="Ly-6/neurotoxin-like_GPI-ap"/>
</dbReference>
<reference evidence="3 4" key="1">
    <citation type="submission" date="2014-04" db="EMBL/GenBank/DDBJ databases">
        <title>Genome evolution of avian class.</title>
        <authorList>
            <person name="Zhang G."/>
            <person name="Li C."/>
        </authorList>
    </citation>
    <scope>NUCLEOTIDE SEQUENCE [LARGE SCALE GENOMIC DNA]</scope>
    <source>
        <strain evidence="3">BGI_N325</strain>
    </source>
</reference>
<feature type="domain" description="Snake toxin/toxin-like" evidence="2">
    <location>
        <begin position="4"/>
        <end position="74"/>
    </location>
</feature>
<dbReference type="FunFam" id="2.10.60.10:FF:000003">
    <property type="entry name" value="lymphocyte antigen 6E isoform X1"/>
    <property type="match status" value="1"/>
</dbReference>
<dbReference type="Gene3D" id="2.10.60.10">
    <property type="entry name" value="CD59"/>
    <property type="match status" value="1"/>
</dbReference>
<feature type="non-terminal residue" evidence="3">
    <location>
        <position position="1"/>
    </location>
</feature>
<dbReference type="EMBL" id="KK534982">
    <property type="protein sequence ID" value="KFP29161.1"/>
    <property type="molecule type" value="Genomic_DNA"/>
</dbReference>
<dbReference type="CDD" id="cd23573">
    <property type="entry name" value="TFP_LU_ECD_PSCA"/>
    <property type="match status" value="1"/>
</dbReference>
<gene>
    <name evidence="3" type="ORF">N325_04483</name>
</gene>
<proteinExistence type="predicted"/>
<dbReference type="Proteomes" id="UP000053615">
    <property type="component" value="Unassembled WGS sequence"/>
</dbReference>
<evidence type="ECO:0000313" key="4">
    <source>
        <dbReference type="Proteomes" id="UP000053615"/>
    </source>
</evidence>
<dbReference type="InterPro" id="IPR045860">
    <property type="entry name" value="Snake_toxin-like_sf"/>
</dbReference>
<dbReference type="InterPro" id="IPR035076">
    <property type="entry name" value="Toxin/TOLIP"/>
</dbReference>
<protein>
    <submittedName>
        <fullName evidence="3">Prostate stem cell antigen</fullName>
    </submittedName>
</protein>
<evidence type="ECO:0000256" key="1">
    <source>
        <dbReference type="ARBA" id="ARBA00022729"/>
    </source>
</evidence>
<name>A0A091JYH7_COLST</name>
<dbReference type="AlphaFoldDB" id="A0A091JYH7"/>
<keyword evidence="4" id="KW-1185">Reference proteome</keyword>